<evidence type="ECO:0000313" key="3">
    <source>
        <dbReference type="Proteomes" id="UP001224775"/>
    </source>
</evidence>
<dbReference type="AlphaFoldDB" id="A0AAD8XU48"/>
<dbReference type="EMBL" id="JATAAI010000048">
    <property type="protein sequence ID" value="KAK1733537.1"/>
    <property type="molecule type" value="Genomic_DNA"/>
</dbReference>
<comment type="caution">
    <text evidence="2">The sequence shown here is derived from an EMBL/GenBank/DDBJ whole genome shotgun (WGS) entry which is preliminary data.</text>
</comment>
<name>A0AAD8XU48_9STRA</name>
<proteinExistence type="predicted"/>
<accession>A0AAD8XU48</accession>
<gene>
    <name evidence="2" type="ORF">QTG54_015825</name>
</gene>
<keyword evidence="3" id="KW-1185">Reference proteome</keyword>
<feature type="region of interest" description="Disordered" evidence="1">
    <location>
        <begin position="1"/>
        <end position="37"/>
    </location>
</feature>
<reference evidence="2" key="1">
    <citation type="submission" date="2023-06" db="EMBL/GenBank/DDBJ databases">
        <title>Survivors Of The Sea: Transcriptome response of Skeletonema marinoi to long-term dormancy.</title>
        <authorList>
            <person name="Pinder M.I.M."/>
            <person name="Kourtchenko O."/>
            <person name="Robertson E.K."/>
            <person name="Larsson T."/>
            <person name="Maumus F."/>
            <person name="Osuna-Cruz C.M."/>
            <person name="Vancaester E."/>
            <person name="Stenow R."/>
            <person name="Vandepoele K."/>
            <person name="Ploug H."/>
            <person name="Bruchert V."/>
            <person name="Godhe A."/>
            <person name="Topel M."/>
        </authorList>
    </citation>
    <scope>NUCLEOTIDE SEQUENCE</scope>
    <source>
        <strain evidence="2">R05AC</strain>
    </source>
</reference>
<organism evidence="2 3">
    <name type="scientific">Skeletonema marinoi</name>
    <dbReference type="NCBI Taxonomy" id="267567"/>
    <lineage>
        <taxon>Eukaryota</taxon>
        <taxon>Sar</taxon>
        <taxon>Stramenopiles</taxon>
        <taxon>Ochrophyta</taxon>
        <taxon>Bacillariophyta</taxon>
        <taxon>Coscinodiscophyceae</taxon>
        <taxon>Thalassiosirophycidae</taxon>
        <taxon>Thalassiosirales</taxon>
        <taxon>Skeletonemataceae</taxon>
        <taxon>Skeletonema</taxon>
        <taxon>Skeletonema marinoi-dohrnii complex</taxon>
    </lineage>
</organism>
<evidence type="ECO:0000256" key="1">
    <source>
        <dbReference type="SAM" id="MobiDB-lite"/>
    </source>
</evidence>
<dbReference type="Proteomes" id="UP001224775">
    <property type="component" value="Unassembled WGS sequence"/>
</dbReference>
<protein>
    <submittedName>
        <fullName evidence="2">Uncharacterized protein</fullName>
    </submittedName>
</protein>
<sequence length="212" mass="24475">MPTECRVPMGSWPKSDGQNEKNSIASEMKRTHNHLRHDDILQDKRVKRSNEELVRRCNSSDVTSDDFGDVNDKDDIRKQTIQQSTNSDAKMKNCFDIIDKAEAEERIDAKKASRLRDCLHSDDAITLLLCEQIPHKRRGKGFYKCRVCEVPIKGHVCPYCPVCSTPQQKINKNDDHVCINCIKCYETGKKMKKLVQVNKRECECRMRAECDV</sequence>
<evidence type="ECO:0000313" key="2">
    <source>
        <dbReference type="EMBL" id="KAK1733537.1"/>
    </source>
</evidence>